<dbReference type="Pfam" id="PF13426">
    <property type="entry name" value="PAS_9"/>
    <property type="match status" value="1"/>
</dbReference>
<dbReference type="AlphaFoldDB" id="E1QMC8"/>
<dbReference type="SMART" id="SM00388">
    <property type="entry name" value="HisKA"/>
    <property type="match status" value="1"/>
</dbReference>
<evidence type="ECO:0000313" key="12">
    <source>
        <dbReference type="EMBL" id="ADK86171.1"/>
    </source>
</evidence>
<dbReference type="InterPro" id="IPR003661">
    <property type="entry name" value="HisK_dim/P_dom"/>
</dbReference>
<feature type="domain" description="PAS" evidence="10">
    <location>
        <begin position="343"/>
        <end position="386"/>
    </location>
</feature>
<evidence type="ECO:0000256" key="6">
    <source>
        <dbReference type="PROSITE-ProRule" id="PRU00169"/>
    </source>
</evidence>
<dbReference type="InterPro" id="IPR011006">
    <property type="entry name" value="CheY-like_superfamily"/>
</dbReference>
<keyword evidence="7" id="KW-0812">Transmembrane</keyword>
<evidence type="ECO:0000259" key="9">
    <source>
        <dbReference type="PROSITE" id="PS50110"/>
    </source>
</evidence>
<dbReference type="InterPro" id="IPR001610">
    <property type="entry name" value="PAC"/>
</dbReference>
<feature type="domain" description="PAC" evidence="11">
    <location>
        <begin position="534"/>
        <end position="586"/>
    </location>
</feature>
<reference evidence="12 13" key="1">
    <citation type="journal article" date="2010" name="Stand. Genomic Sci.">
        <title>Complete genome sequence of Desulfarculus baarsii type strain (2st14).</title>
        <authorList>
            <person name="Sun H."/>
            <person name="Spring S."/>
            <person name="Lapidus A."/>
            <person name="Davenport K."/>
            <person name="Del Rio T.G."/>
            <person name="Tice H."/>
            <person name="Nolan M."/>
            <person name="Copeland A."/>
            <person name="Cheng J.F."/>
            <person name="Lucas S."/>
            <person name="Tapia R."/>
            <person name="Goodwin L."/>
            <person name="Pitluck S."/>
            <person name="Ivanova N."/>
            <person name="Pagani I."/>
            <person name="Mavromatis K."/>
            <person name="Ovchinnikova G."/>
            <person name="Pati A."/>
            <person name="Chen A."/>
            <person name="Palaniappan K."/>
            <person name="Hauser L."/>
            <person name="Chang Y.J."/>
            <person name="Jeffries C.D."/>
            <person name="Detter J.C."/>
            <person name="Han C."/>
            <person name="Rohde M."/>
            <person name="Brambilla E."/>
            <person name="Goker M."/>
            <person name="Woyke T."/>
            <person name="Bristow J."/>
            <person name="Eisen J.A."/>
            <person name="Markowitz V."/>
            <person name="Hugenholtz P."/>
            <person name="Kyrpides N.C."/>
            <person name="Klenk H.P."/>
            <person name="Land M."/>
        </authorList>
    </citation>
    <scope>NUCLEOTIDE SEQUENCE [LARGE SCALE GENOMIC DNA]</scope>
    <source>
        <strain evidence="13">ATCC 33931 / DSM 2075 / LMG 7858 / VKM B-1802 / 2st14</strain>
    </source>
</reference>
<feature type="domain" description="PAS" evidence="10">
    <location>
        <begin position="213"/>
        <end position="285"/>
    </location>
</feature>
<dbReference type="Gene3D" id="3.40.50.2300">
    <property type="match status" value="1"/>
</dbReference>
<comment type="catalytic activity">
    <reaction evidence="1">
        <text>ATP + protein L-histidine = ADP + protein N-phospho-L-histidine.</text>
        <dbReference type="EC" id="2.7.13.3"/>
    </reaction>
</comment>
<dbReference type="InterPro" id="IPR005467">
    <property type="entry name" value="His_kinase_dom"/>
</dbReference>
<dbReference type="Pfam" id="PF08448">
    <property type="entry name" value="PAS_4"/>
    <property type="match status" value="1"/>
</dbReference>
<keyword evidence="4" id="KW-0808">Transferase</keyword>
<dbReference type="InterPro" id="IPR013656">
    <property type="entry name" value="PAS_4"/>
</dbReference>
<dbReference type="SUPFAM" id="SSF47384">
    <property type="entry name" value="Homodimeric domain of signal transducing histidine kinase"/>
    <property type="match status" value="1"/>
</dbReference>
<dbReference type="InterPro" id="IPR000700">
    <property type="entry name" value="PAS-assoc_C"/>
</dbReference>
<evidence type="ECO:0000259" key="10">
    <source>
        <dbReference type="PROSITE" id="PS50112"/>
    </source>
</evidence>
<evidence type="ECO:0000259" key="11">
    <source>
        <dbReference type="PROSITE" id="PS50113"/>
    </source>
</evidence>
<dbReference type="SUPFAM" id="SSF55874">
    <property type="entry name" value="ATPase domain of HSP90 chaperone/DNA topoisomerase II/histidine kinase"/>
    <property type="match status" value="1"/>
</dbReference>
<dbReference type="PROSITE" id="PS50113">
    <property type="entry name" value="PAC"/>
    <property type="match status" value="3"/>
</dbReference>
<keyword evidence="3 6" id="KW-0597">Phosphoprotein</keyword>
<feature type="transmembrane region" description="Helical" evidence="7">
    <location>
        <begin position="22"/>
        <end position="41"/>
    </location>
</feature>
<evidence type="ECO:0000259" key="8">
    <source>
        <dbReference type="PROSITE" id="PS50109"/>
    </source>
</evidence>
<dbReference type="eggNOG" id="COG2202">
    <property type="taxonomic scope" value="Bacteria"/>
</dbReference>
<dbReference type="EC" id="2.7.13.3" evidence="2"/>
<evidence type="ECO:0000256" key="2">
    <source>
        <dbReference type="ARBA" id="ARBA00012438"/>
    </source>
</evidence>
<evidence type="ECO:0000313" key="13">
    <source>
        <dbReference type="Proteomes" id="UP000009047"/>
    </source>
</evidence>
<dbReference type="InterPro" id="IPR052162">
    <property type="entry name" value="Sensor_kinase/Photoreceptor"/>
</dbReference>
<evidence type="ECO:0000256" key="4">
    <source>
        <dbReference type="ARBA" id="ARBA00022679"/>
    </source>
</evidence>
<dbReference type="Gene3D" id="3.30.450.20">
    <property type="entry name" value="PAS domain"/>
    <property type="match status" value="3"/>
</dbReference>
<feature type="domain" description="PAC" evidence="11">
    <location>
        <begin position="415"/>
        <end position="465"/>
    </location>
</feature>
<keyword evidence="7" id="KW-0472">Membrane</keyword>
<dbReference type="InterPro" id="IPR001789">
    <property type="entry name" value="Sig_transdc_resp-reg_receiver"/>
</dbReference>
<proteinExistence type="predicted"/>
<dbReference type="SMART" id="SM00091">
    <property type="entry name" value="PAS"/>
    <property type="match status" value="3"/>
</dbReference>
<dbReference type="CDD" id="cd00130">
    <property type="entry name" value="PAS"/>
    <property type="match status" value="3"/>
</dbReference>
<evidence type="ECO:0000256" key="5">
    <source>
        <dbReference type="ARBA" id="ARBA00022777"/>
    </source>
</evidence>
<dbReference type="RefSeq" id="WP_013259610.1">
    <property type="nucleotide sequence ID" value="NC_014365.1"/>
</dbReference>
<dbReference type="InterPro" id="IPR003594">
    <property type="entry name" value="HATPase_dom"/>
</dbReference>
<keyword evidence="5 12" id="KW-0418">Kinase</keyword>
<evidence type="ECO:0000256" key="7">
    <source>
        <dbReference type="SAM" id="Phobius"/>
    </source>
</evidence>
<dbReference type="SMART" id="SM00448">
    <property type="entry name" value="REC"/>
    <property type="match status" value="1"/>
</dbReference>
<dbReference type="PRINTS" id="PR00344">
    <property type="entry name" value="BCTRLSENSOR"/>
</dbReference>
<dbReference type="KEGG" id="dbr:Deba_2817"/>
<name>E1QMC8_DESB2</name>
<dbReference type="InterPro" id="IPR036097">
    <property type="entry name" value="HisK_dim/P_sf"/>
</dbReference>
<dbReference type="EMBL" id="CP002085">
    <property type="protein sequence ID" value="ADK86171.1"/>
    <property type="molecule type" value="Genomic_DNA"/>
</dbReference>
<dbReference type="Pfam" id="PF08447">
    <property type="entry name" value="PAS_3"/>
    <property type="match status" value="1"/>
</dbReference>
<dbReference type="HOGENOM" id="CLU_000445_114_51_7"/>
<dbReference type="PANTHER" id="PTHR43304:SF1">
    <property type="entry name" value="PAC DOMAIN-CONTAINING PROTEIN"/>
    <property type="match status" value="1"/>
</dbReference>
<dbReference type="STRING" id="644282.Deba_2817"/>
<dbReference type="Proteomes" id="UP000009047">
    <property type="component" value="Chromosome"/>
</dbReference>
<dbReference type="Pfam" id="PF00512">
    <property type="entry name" value="HisKA"/>
    <property type="match status" value="1"/>
</dbReference>
<keyword evidence="7" id="KW-1133">Transmembrane helix</keyword>
<dbReference type="CDD" id="cd00082">
    <property type="entry name" value="HisKA"/>
    <property type="match status" value="1"/>
</dbReference>
<dbReference type="InterPro" id="IPR000014">
    <property type="entry name" value="PAS"/>
</dbReference>
<dbReference type="PROSITE" id="PS50110">
    <property type="entry name" value="RESPONSE_REGULATORY"/>
    <property type="match status" value="1"/>
</dbReference>
<feature type="domain" description="Histidine kinase" evidence="8">
    <location>
        <begin position="606"/>
        <end position="829"/>
    </location>
</feature>
<dbReference type="PROSITE" id="PS50109">
    <property type="entry name" value="HIS_KIN"/>
    <property type="match status" value="1"/>
</dbReference>
<feature type="domain" description="PAC" evidence="11">
    <location>
        <begin position="289"/>
        <end position="342"/>
    </location>
</feature>
<dbReference type="InterPro" id="IPR058245">
    <property type="entry name" value="NreC/VraR/RcsB-like_REC"/>
</dbReference>
<organism evidence="12 13">
    <name type="scientific">Desulfarculus baarsii (strain ATCC 33931 / DSM 2075 / LMG 7858 / VKM B-1802 / 2st14)</name>
    <dbReference type="NCBI Taxonomy" id="644282"/>
    <lineage>
        <taxon>Bacteria</taxon>
        <taxon>Pseudomonadati</taxon>
        <taxon>Thermodesulfobacteriota</taxon>
        <taxon>Desulfarculia</taxon>
        <taxon>Desulfarculales</taxon>
        <taxon>Desulfarculaceae</taxon>
        <taxon>Desulfarculus</taxon>
    </lineage>
</organism>
<dbReference type="PANTHER" id="PTHR43304">
    <property type="entry name" value="PHYTOCHROME-LIKE PROTEIN CPH1"/>
    <property type="match status" value="1"/>
</dbReference>
<dbReference type="CDD" id="cd17535">
    <property type="entry name" value="REC_NarL-like"/>
    <property type="match status" value="1"/>
</dbReference>
<dbReference type="NCBIfam" id="TIGR00229">
    <property type="entry name" value="sensory_box"/>
    <property type="match status" value="3"/>
</dbReference>
<dbReference type="InterPro" id="IPR013655">
    <property type="entry name" value="PAS_fold_3"/>
</dbReference>
<dbReference type="SUPFAM" id="SSF52172">
    <property type="entry name" value="CheY-like"/>
    <property type="match status" value="1"/>
</dbReference>
<dbReference type="InterPro" id="IPR036890">
    <property type="entry name" value="HATPase_C_sf"/>
</dbReference>
<dbReference type="SMART" id="SM00086">
    <property type="entry name" value="PAC"/>
    <property type="match status" value="2"/>
</dbReference>
<dbReference type="Pfam" id="PF00072">
    <property type="entry name" value="Response_reg"/>
    <property type="match status" value="1"/>
</dbReference>
<keyword evidence="13" id="KW-1185">Reference proteome</keyword>
<feature type="domain" description="PAS" evidence="10">
    <location>
        <begin position="466"/>
        <end position="536"/>
    </location>
</feature>
<dbReference type="GO" id="GO:0000155">
    <property type="term" value="F:phosphorelay sensor kinase activity"/>
    <property type="evidence" value="ECO:0007669"/>
    <property type="project" value="InterPro"/>
</dbReference>
<protein>
    <recommendedName>
        <fullName evidence="2">histidine kinase</fullName>
        <ecNumber evidence="2">2.7.13.3</ecNumber>
    </recommendedName>
</protein>
<dbReference type="OrthoDB" id="9806821at2"/>
<dbReference type="InterPro" id="IPR035965">
    <property type="entry name" value="PAS-like_dom_sf"/>
</dbReference>
<dbReference type="PROSITE" id="PS50112">
    <property type="entry name" value="PAS"/>
    <property type="match status" value="3"/>
</dbReference>
<dbReference type="InterPro" id="IPR004358">
    <property type="entry name" value="Sig_transdc_His_kin-like_C"/>
</dbReference>
<evidence type="ECO:0000256" key="3">
    <source>
        <dbReference type="ARBA" id="ARBA00022553"/>
    </source>
</evidence>
<feature type="domain" description="Response regulatory" evidence="9">
    <location>
        <begin position="851"/>
        <end position="967"/>
    </location>
</feature>
<dbReference type="Gene3D" id="3.30.565.10">
    <property type="entry name" value="Histidine kinase-like ATPase, C-terminal domain"/>
    <property type="match status" value="1"/>
</dbReference>
<feature type="modified residue" description="4-aspartylphosphate" evidence="6">
    <location>
        <position position="902"/>
    </location>
</feature>
<dbReference type="Gene3D" id="1.10.287.130">
    <property type="match status" value="1"/>
</dbReference>
<dbReference type="eggNOG" id="COG2204">
    <property type="taxonomic scope" value="Bacteria"/>
</dbReference>
<dbReference type="eggNOG" id="COG4191">
    <property type="taxonomic scope" value="Bacteria"/>
</dbReference>
<sequence>MKSAADKTGQRSASGRPRHSPLWIWGVFLLAFLICAAIAWMHAQGRETMRAALGRFENIRQARIDLSKGFLHLSLGEEPGAPFGQAEGVALLRQALASFEDALQRQAGVEGQTAEEFRHKVDAFDASLERWKNAGQAKAGQAVALRVAFNDLERRADAIDLQAQRHVMELSRRLDLQFGLAVVAATLLLGLVGVAVYLADRRRIALEDDLRHSETRFRLAMEATSDGLWDWNVASGEVYYSPGYWRMLGYDPDRSGQRIQDWSDLLHPDDRALATRTNQDCVENRVPGFEIEFRARAADGAWRWILGRGKAVERAADGLALRIIGTHVDITARKQAETTLRDSETRFRSLVDQAADAFFLTDAQGRIQDVNRAACAILAYERDELLAMAIADIDPAMAGGRYEELWRRLTPGHGQRFETRHRKKDGSLLPVELSVGLLEVGGQRLAQSLARDISERKLAEERIRESSRRITALFNATSDSVILLDPDCTILAINEHGARRRGLRPEDLVGQSLCERLPPETARIRSAKVEHILRTGQPTVFEEDRDGRHYMIRMFPVPGADGEVAQIASFSRDITESKQAEAEKVKLEGQLMQARKMEAIGVMAGGVAHDFNNILGAILGYAEMALQDAKTKRANPADLEQIVKAGERGKQLVRQILTFSRKVEVDLRPLDLNQAVSQAAQLLEKTIPRMIGLELELIRRLRPINADANQLEQILLNLGVNAADAMPDGGLLRIRTENVVVENRSCLACGRTFSGQYVSLSVSDTGQGMDRQTIERIFEPFFTTKPKGKGTGLGLATVYGIVLGHGGHIDCHSELGQGTTFTVFFPALQSQSTPAVEADAPARAVVGGRERLLLVDDEAAIRDVTARMLESAGYQVRAVASGELAIEAYRQDEAGFDLVLMDMSMPGMGGRKAMLAIMAGDPAARVLIASGYAADGQVQAALEGGAVGYVAKPFRRTELLAAVRAALEGGQTGVF</sequence>
<gene>
    <name evidence="12" type="ordered locus">Deba_2817</name>
</gene>
<feature type="transmembrane region" description="Helical" evidence="7">
    <location>
        <begin position="178"/>
        <end position="199"/>
    </location>
</feature>
<dbReference type="SUPFAM" id="SSF55785">
    <property type="entry name" value="PYP-like sensor domain (PAS domain)"/>
    <property type="match status" value="3"/>
</dbReference>
<evidence type="ECO:0000256" key="1">
    <source>
        <dbReference type="ARBA" id="ARBA00000085"/>
    </source>
</evidence>
<dbReference type="Pfam" id="PF02518">
    <property type="entry name" value="HATPase_c"/>
    <property type="match status" value="1"/>
</dbReference>
<accession>E1QMC8</accession>
<dbReference type="SMART" id="SM00387">
    <property type="entry name" value="HATPase_c"/>
    <property type="match status" value="1"/>
</dbReference>